<evidence type="ECO:0008006" key="4">
    <source>
        <dbReference type="Google" id="ProtNLM"/>
    </source>
</evidence>
<keyword evidence="3" id="KW-1185">Reference proteome</keyword>
<dbReference type="EMBL" id="JBBPBN010000020">
    <property type="protein sequence ID" value="KAK9016278.1"/>
    <property type="molecule type" value="Genomic_DNA"/>
</dbReference>
<protein>
    <recommendedName>
        <fullName evidence="4">Secreted protein</fullName>
    </recommendedName>
</protein>
<evidence type="ECO:0000313" key="2">
    <source>
        <dbReference type="EMBL" id="KAK9016278.1"/>
    </source>
</evidence>
<reference evidence="2 3" key="1">
    <citation type="journal article" date="2024" name="G3 (Bethesda)">
        <title>Genome assembly of Hibiscus sabdariffa L. provides insights into metabolisms of medicinal natural products.</title>
        <authorList>
            <person name="Kim T."/>
        </authorList>
    </citation>
    <scope>NUCLEOTIDE SEQUENCE [LARGE SCALE GENOMIC DNA]</scope>
    <source>
        <strain evidence="2">TK-2024</strain>
        <tissue evidence="2">Old leaves</tissue>
    </source>
</reference>
<gene>
    <name evidence="2" type="ORF">V6N11_078780</name>
</gene>
<comment type="caution">
    <text evidence="2">The sequence shown here is derived from an EMBL/GenBank/DDBJ whole genome shotgun (WGS) entry which is preliminary data.</text>
</comment>
<feature type="region of interest" description="Disordered" evidence="1">
    <location>
        <begin position="19"/>
        <end position="39"/>
    </location>
</feature>
<dbReference type="Proteomes" id="UP001396334">
    <property type="component" value="Unassembled WGS sequence"/>
</dbReference>
<accession>A0ABR2RTF6</accession>
<name>A0ABR2RTF6_9ROSI</name>
<organism evidence="2 3">
    <name type="scientific">Hibiscus sabdariffa</name>
    <name type="common">roselle</name>
    <dbReference type="NCBI Taxonomy" id="183260"/>
    <lineage>
        <taxon>Eukaryota</taxon>
        <taxon>Viridiplantae</taxon>
        <taxon>Streptophyta</taxon>
        <taxon>Embryophyta</taxon>
        <taxon>Tracheophyta</taxon>
        <taxon>Spermatophyta</taxon>
        <taxon>Magnoliopsida</taxon>
        <taxon>eudicotyledons</taxon>
        <taxon>Gunneridae</taxon>
        <taxon>Pentapetalae</taxon>
        <taxon>rosids</taxon>
        <taxon>malvids</taxon>
        <taxon>Malvales</taxon>
        <taxon>Malvaceae</taxon>
        <taxon>Malvoideae</taxon>
        <taxon>Hibiscus</taxon>
    </lineage>
</organism>
<evidence type="ECO:0000313" key="3">
    <source>
        <dbReference type="Proteomes" id="UP001396334"/>
    </source>
</evidence>
<evidence type="ECO:0000256" key="1">
    <source>
        <dbReference type="SAM" id="MobiDB-lite"/>
    </source>
</evidence>
<sequence length="71" mass="7521">MCSAALAAKSVVQVVASGADAKAKEAPSSPTTESGHTRCEVGREPLLSEYFIAYRKGENATRLLLSILRVI</sequence>
<proteinExistence type="predicted"/>